<proteinExistence type="predicted"/>
<organism evidence="1">
    <name type="scientific">viral metagenome</name>
    <dbReference type="NCBI Taxonomy" id="1070528"/>
    <lineage>
        <taxon>unclassified sequences</taxon>
        <taxon>metagenomes</taxon>
        <taxon>organismal metagenomes</taxon>
    </lineage>
</organism>
<dbReference type="EMBL" id="MN740329">
    <property type="protein sequence ID" value="QHU00749.1"/>
    <property type="molecule type" value="Genomic_DNA"/>
</dbReference>
<protein>
    <submittedName>
        <fullName evidence="1">Uncharacterized protein</fullName>
    </submittedName>
</protein>
<evidence type="ECO:0000313" key="1">
    <source>
        <dbReference type="EMBL" id="QHU00749.1"/>
    </source>
</evidence>
<dbReference type="AlphaFoldDB" id="A0A6C0J501"/>
<accession>A0A6C0J501</accession>
<sequence length="86" mass="10072">MKLLLIIIMFAGILSVTVGYVNQLKKCPPPKIEYRYIPRTFEQEQDNPVKVSELYNTMFTQPTPWIKGITESKSKNTDPNRYYITQ</sequence>
<reference evidence="1" key="1">
    <citation type="journal article" date="2020" name="Nature">
        <title>Giant virus diversity and host interactions through global metagenomics.</title>
        <authorList>
            <person name="Schulz F."/>
            <person name="Roux S."/>
            <person name="Paez-Espino D."/>
            <person name="Jungbluth S."/>
            <person name="Walsh D.A."/>
            <person name="Denef V.J."/>
            <person name="McMahon K.D."/>
            <person name="Konstantinidis K.T."/>
            <person name="Eloe-Fadrosh E.A."/>
            <person name="Kyrpides N.C."/>
            <person name="Woyke T."/>
        </authorList>
    </citation>
    <scope>NUCLEOTIDE SEQUENCE</scope>
    <source>
        <strain evidence="1">GVMAG-M-3300025860-20</strain>
    </source>
</reference>
<name>A0A6C0J501_9ZZZZ</name>